<evidence type="ECO:0000256" key="5">
    <source>
        <dbReference type="ARBA" id="ARBA00022989"/>
    </source>
</evidence>
<evidence type="ECO:0000256" key="6">
    <source>
        <dbReference type="ARBA" id="ARBA00023136"/>
    </source>
</evidence>
<dbReference type="InterPro" id="IPR036259">
    <property type="entry name" value="MFS_trans_sf"/>
</dbReference>
<dbReference type="GO" id="GO:0016020">
    <property type="term" value="C:membrane"/>
    <property type="evidence" value="ECO:0007669"/>
    <property type="project" value="UniProtKB-SubCell"/>
</dbReference>
<keyword evidence="5 8" id="KW-1133">Transmembrane helix</keyword>
<evidence type="ECO:0000313" key="10">
    <source>
        <dbReference type="EMBL" id="KAF6826591.1"/>
    </source>
</evidence>
<organism evidence="10 11">
    <name type="scientific">Colletotrichum musicola</name>
    <dbReference type="NCBI Taxonomy" id="2175873"/>
    <lineage>
        <taxon>Eukaryota</taxon>
        <taxon>Fungi</taxon>
        <taxon>Dikarya</taxon>
        <taxon>Ascomycota</taxon>
        <taxon>Pezizomycotina</taxon>
        <taxon>Sordariomycetes</taxon>
        <taxon>Hypocreomycetidae</taxon>
        <taxon>Glomerellales</taxon>
        <taxon>Glomerellaceae</taxon>
        <taxon>Colletotrichum</taxon>
        <taxon>Colletotrichum orchidearum species complex</taxon>
    </lineage>
</organism>
<comment type="similarity">
    <text evidence="2 7">Belongs to the major facilitator superfamily. Sugar transporter (TC 2.A.1.1) family.</text>
</comment>
<dbReference type="Gene3D" id="1.20.1250.20">
    <property type="entry name" value="MFS general substrate transporter like domains"/>
    <property type="match status" value="1"/>
</dbReference>
<keyword evidence="3 7" id="KW-0813">Transport</keyword>
<evidence type="ECO:0000256" key="3">
    <source>
        <dbReference type="ARBA" id="ARBA00022448"/>
    </source>
</evidence>
<dbReference type="EMBL" id="WIGM01000395">
    <property type="protein sequence ID" value="KAF6826591.1"/>
    <property type="molecule type" value="Genomic_DNA"/>
</dbReference>
<feature type="transmembrane region" description="Helical" evidence="8">
    <location>
        <begin position="373"/>
        <end position="390"/>
    </location>
</feature>
<evidence type="ECO:0000259" key="9">
    <source>
        <dbReference type="PROSITE" id="PS50850"/>
    </source>
</evidence>
<dbReference type="Pfam" id="PF00083">
    <property type="entry name" value="Sugar_tr"/>
    <property type="match status" value="1"/>
</dbReference>
<dbReference type="Proteomes" id="UP000639643">
    <property type="component" value="Unassembled WGS sequence"/>
</dbReference>
<dbReference type="InterPro" id="IPR050360">
    <property type="entry name" value="MFS_Sugar_Transporters"/>
</dbReference>
<keyword evidence="4 8" id="KW-0812">Transmembrane</keyword>
<dbReference type="PANTHER" id="PTHR48022">
    <property type="entry name" value="PLASTIDIC GLUCOSE TRANSPORTER 4"/>
    <property type="match status" value="1"/>
</dbReference>
<keyword evidence="6 8" id="KW-0472">Membrane</keyword>
<proteinExistence type="inferred from homology"/>
<accession>A0A8H6NBL4</accession>
<feature type="transmembrane region" description="Helical" evidence="8">
    <location>
        <begin position="470"/>
        <end position="491"/>
    </location>
</feature>
<dbReference type="NCBIfam" id="TIGR00879">
    <property type="entry name" value="SP"/>
    <property type="match status" value="1"/>
</dbReference>
<dbReference type="InterPro" id="IPR020846">
    <property type="entry name" value="MFS_dom"/>
</dbReference>
<dbReference type="InterPro" id="IPR005828">
    <property type="entry name" value="MFS_sugar_transport-like"/>
</dbReference>
<dbReference type="AlphaFoldDB" id="A0A8H6NBL4"/>
<feature type="transmembrane region" description="Helical" evidence="8">
    <location>
        <begin position="89"/>
        <end position="112"/>
    </location>
</feature>
<evidence type="ECO:0000256" key="1">
    <source>
        <dbReference type="ARBA" id="ARBA00004141"/>
    </source>
</evidence>
<evidence type="ECO:0000256" key="4">
    <source>
        <dbReference type="ARBA" id="ARBA00022692"/>
    </source>
</evidence>
<dbReference type="SUPFAM" id="SSF103473">
    <property type="entry name" value="MFS general substrate transporter"/>
    <property type="match status" value="1"/>
</dbReference>
<keyword evidence="11" id="KW-1185">Reference proteome</keyword>
<feature type="transmembrane region" description="Helical" evidence="8">
    <location>
        <begin position="47"/>
        <end position="65"/>
    </location>
</feature>
<dbReference type="PROSITE" id="PS50850">
    <property type="entry name" value="MFS"/>
    <property type="match status" value="1"/>
</dbReference>
<evidence type="ECO:0000256" key="8">
    <source>
        <dbReference type="SAM" id="Phobius"/>
    </source>
</evidence>
<protein>
    <submittedName>
        <fullName evidence="10">Lactose permease 27</fullName>
    </submittedName>
</protein>
<sequence length="522" mass="57541">MAKPEGQTATSMANSAADDEAVPARSEVLRLMDLDTTPWYQKPNLRYLYLFLVPACIGVEMTTGYDGSILNGLQAVQAWQDYFGEPKGALLGILGAAYNLGGLFSLPFVPWFNDRFGRKHSITFGSAVLVVGAILQATSVHIGMFLAARLLLGLGIPFAVSGASQLIAELSHPRQRGVITGLFNASWSSGAILAAGVTLGHYHINGNQAWRVPSALQALPASLQLLSIWFIPESPRWLISKDRKEEAFRILVKYHGEGDDREAFVNAEFSEISAQVQLEMESSKRTWGELVSTSGNRRRMLIACCVGIFSQWSGNGLISKEICGTRYYLAKTLATIGITDRRTQNIMNLSLTCWNFLTGIAGSFATRLLRRRVQYLTAFASMAVIFAVWTGVGGHYAESGAAGTAETVIVMIFLYEAAYHLMQPLSYVFITEVFPFVLRAKGVATLQFFTRGSTAFNTFVNPIGLEDLGWKFYLVYAVWLWCETAIIYFLYPETKGPTLEELACLFDDDKPAAVQIKRADDV</sequence>
<dbReference type="FunFam" id="1.20.1250.20:FF:000117">
    <property type="entry name" value="MFS hexose transporter"/>
    <property type="match status" value="1"/>
</dbReference>
<comment type="subcellular location">
    <subcellularLocation>
        <location evidence="1">Membrane</location>
        <topology evidence="1">Multi-pass membrane protein</topology>
    </subcellularLocation>
</comment>
<gene>
    <name evidence="10" type="ORF">CMUS01_09378</name>
</gene>
<evidence type="ECO:0000256" key="7">
    <source>
        <dbReference type="RuleBase" id="RU003346"/>
    </source>
</evidence>
<reference evidence="10" key="1">
    <citation type="journal article" date="2020" name="Phytopathology">
        <title>Genome Sequence Resources of Colletotrichum truncatum, C. plurivorum, C. musicola, and C. sojae: Four Species Pathogenic to Soybean (Glycine max).</title>
        <authorList>
            <person name="Rogerio F."/>
            <person name="Boufleur T.R."/>
            <person name="Ciampi-Guillardi M."/>
            <person name="Sukno S.A."/>
            <person name="Thon M.R."/>
            <person name="Massola Junior N.S."/>
            <person name="Baroncelli R."/>
        </authorList>
    </citation>
    <scope>NUCLEOTIDE SEQUENCE</scope>
    <source>
        <strain evidence="10">LFN0074</strain>
    </source>
</reference>
<dbReference type="InterPro" id="IPR003663">
    <property type="entry name" value="Sugar/inositol_transpt"/>
</dbReference>
<dbReference type="OrthoDB" id="6133115at2759"/>
<feature type="domain" description="Major facilitator superfamily (MFS) profile" evidence="9">
    <location>
        <begin position="52"/>
        <end position="495"/>
    </location>
</feature>
<feature type="transmembrane region" description="Helical" evidence="8">
    <location>
        <begin position="124"/>
        <end position="144"/>
    </location>
</feature>
<evidence type="ECO:0000256" key="2">
    <source>
        <dbReference type="ARBA" id="ARBA00010992"/>
    </source>
</evidence>
<dbReference type="GO" id="GO:0005351">
    <property type="term" value="F:carbohydrate:proton symporter activity"/>
    <property type="evidence" value="ECO:0007669"/>
    <property type="project" value="TreeGrafter"/>
</dbReference>
<evidence type="ECO:0000313" key="11">
    <source>
        <dbReference type="Proteomes" id="UP000639643"/>
    </source>
</evidence>
<comment type="caution">
    <text evidence="10">The sequence shown here is derived from an EMBL/GenBank/DDBJ whole genome shotgun (WGS) entry which is preliminary data.</text>
</comment>
<dbReference type="PANTHER" id="PTHR48022:SF29">
    <property type="entry name" value="SUGAR TRANSPORTER, PUTATIVE (AFU_ORTHOLOGUE AFUA_6G14500)-RELATED"/>
    <property type="match status" value="1"/>
</dbReference>
<name>A0A8H6NBL4_9PEZI</name>